<gene>
    <name evidence="9" type="ORF">DIURU_005604</name>
</gene>
<dbReference type="FunFam" id="1.10.10.790:FF:000002">
    <property type="entry name" value="Splicing factor 3A subunit 1"/>
    <property type="match status" value="1"/>
</dbReference>
<keyword evidence="5" id="KW-0508">mRNA splicing</keyword>
<dbReference type="AlphaFoldDB" id="A0A642UC73"/>
<keyword evidence="4" id="KW-0677">Repeat</keyword>
<dbReference type="Proteomes" id="UP000449547">
    <property type="component" value="Unassembled WGS sequence"/>
</dbReference>
<dbReference type="RefSeq" id="XP_034009452.1">
    <property type="nucleotide sequence ID" value="XM_034158605.1"/>
</dbReference>
<dbReference type="InterPro" id="IPR035967">
    <property type="entry name" value="SWAP/Surp_sf"/>
</dbReference>
<evidence type="ECO:0000256" key="2">
    <source>
        <dbReference type="ARBA" id="ARBA00022664"/>
    </source>
</evidence>
<dbReference type="GO" id="GO:0071013">
    <property type="term" value="C:catalytic step 2 spliceosome"/>
    <property type="evidence" value="ECO:0007669"/>
    <property type="project" value="TreeGrafter"/>
</dbReference>
<sequence>MAPPSPIRRSIEKTAEYVVKNGPEFEEKIRKNNTDHKFDFLLADDEWHPYYLEVLEAAKQDSKPSSDSGAKPEIKQAPPELHFITPLPTISTRDYEVVKLVAKYTAVNGDEYATKLQEHYKNDPIYDFIREEHHFHKLFRRLVDQYRRLIELNEARLNGTPNEYLDQLKETAKDFSTVFPRATERSRYITRTKEVKSEEKEAKKKQWLHFASIPWTEFTVVGVVEFTEVDEVQQLDPPLSLKELQYKSISRQLPKEDEANEDDKVDDEEEEEVVPKSLKGKIRKQPTKAKSSLPTSDLVKCPLTGKMIPASRFDEHLRAHLRDPAYRTERENYIRKNFSAGSNISTDDVVANIQRMVRKRGSADVEE</sequence>
<evidence type="ECO:0000256" key="6">
    <source>
        <dbReference type="ARBA" id="ARBA00023242"/>
    </source>
</evidence>
<accession>A0A642UC73</accession>
<dbReference type="GO" id="GO:0000381">
    <property type="term" value="P:regulation of alternative mRNA splicing, via spliceosome"/>
    <property type="evidence" value="ECO:0007669"/>
    <property type="project" value="TreeGrafter"/>
</dbReference>
<dbReference type="Gene3D" id="1.10.10.790">
    <property type="entry name" value="Surp module"/>
    <property type="match status" value="2"/>
</dbReference>
<keyword evidence="3" id="KW-0747">Spliceosome</keyword>
<dbReference type="GO" id="GO:0071004">
    <property type="term" value="C:U2-type prespliceosome"/>
    <property type="evidence" value="ECO:0007669"/>
    <property type="project" value="TreeGrafter"/>
</dbReference>
<evidence type="ECO:0000256" key="1">
    <source>
        <dbReference type="ARBA" id="ARBA00004123"/>
    </source>
</evidence>
<dbReference type="GO" id="GO:0005686">
    <property type="term" value="C:U2 snRNP"/>
    <property type="evidence" value="ECO:0007669"/>
    <property type="project" value="TreeGrafter"/>
</dbReference>
<feature type="domain" description="SURP motif" evidence="8">
    <location>
        <begin position="10"/>
        <end position="51"/>
    </location>
</feature>
<dbReference type="PROSITE" id="PS50128">
    <property type="entry name" value="SURP"/>
    <property type="match status" value="2"/>
</dbReference>
<dbReference type="InterPro" id="IPR000061">
    <property type="entry name" value="Surp"/>
</dbReference>
<dbReference type="VEuPathDB" id="FungiDB:DIURU_005604"/>
<keyword evidence="6" id="KW-0539">Nucleus</keyword>
<dbReference type="OrthoDB" id="447637at2759"/>
<comment type="subcellular location">
    <subcellularLocation>
        <location evidence="1">Nucleus</location>
    </subcellularLocation>
</comment>
<dbReference type="EMBL" id="SWFT01000163">
    <property type="protein sequence ID" value="KAA8896592.1"/>
    <property type="molecule type" value="Genomic_DNA"/>
</dbReference>
<evidence type="ECO:0000313" key="9">
    <source>
        <dbReference type="EMBL" id="KAA8896592.1"/>
    </source>
</evidence>
<evidence type="ECO:0000256" key="4">
    <source>
        <dbReference type="ARBA" id="ARBA00022737"/>
    </source>
</evidence>
<feature type="region of interest" description="Disordered" evidence="7">
    <location>
        <begin position="252"/>
        <end position="294"/>
    </location>
</feature>
<dbReference type="InterPro" id="IPR022030">
    <property type="entry name" value="SF3A1_dom"/>
</dbReference>
<feature type="domain" description="SURP motif" evidence="8">
    <location>
        <begin position="97"/>
        <end position="139"/>
    </location>
</feature>
<keyword evidence="2" id="KW-0507">mRNA processing</keyword>
<feature type="compositionally biased region" description="Basic residues" evidence="7">
    <location>
        <begin position="278"/>
        <end position="287"/>
    </location>
</feature>
<protein>
    <recommendedName>
        <fullName evidence="8">SURP motif domain-containing protein</fullName>
    </recommendedName>
</protein>
<dbReference type="PANTHER" id="PTHR15316">
    <property type="entry name" value="SPLICEOSOME ASSOCIATED PROTEIN 114/SWAP SPLICING FACTOR-RELATED"/>
    <property type="match status" value="1"/>
</dbReference>
<dbReference type="GeneID" id="54784255"/>
<dbReference type="SUPFAM" id="SSF109905">
    <property type="entry name" value="Surp module (SWAP domain)"/>
    <property type="match status" value="2"/>
</dbReference>
<dbReference type="Pfam" id="PF12230">
    <property type="entry name" value="PRP21_like_P"/>
    <property type="match status" value="1"/>
</dbReference>
<feature type="compositionally biased region" description="Acidic residues" evidence="7">
    <location>
        <begin position="258"/>
        <end position="272"/>
    </location>
</feature>
<reference evidence="9 10" key="1">
    <citation type="submission" date="2019-07" db="EMBL/GenBank/DDBJ databases">
        <title>Genome assembly of two rare yeast pathogens: Diutina rugosa and Trichomonascus ciferrii.</title>
        <authorList>
            <person name="Mixao V."/>
            <person name="Saus E."/>
            <person name="Hansen A."/>
            <person name="Lass-Flor C."/>
            <person name="Gabaldon T."/>
        </authorList>
    </citation>
    <scope>NUCLEOTIDE SEQUENCE [LARGE SCALE GENOMIC DNA]</scope>
    <source>
        <strain evidence="9 10">CBS 613</strain>
    </source>
</reference>
<organism evidence="9 10">
    <name type="scientific">Diutina rugosa</name>
    <name type="common">Yeast</name>
    <name type="synonym">Candida rugosa</name>
    <dbReference type="NCBI Taxonomy" id="5481"/>
    <lineage>
        <taxon>Eukaryota</taxon>
        <taxon>Fungi</taxon>
        <taxon>Dikarya</taxon>
        <taxon>Ascomycota</taxon>
        <taxon>Saccharomycotina</taxon>
        <taxon>Pichiomycetes</taxon>
        <taxon>Debaryomycetaceae</taxon>
        <taxon>Diutina</taxon>
    </lineage>
</organism>
<proteinExistence type="predicted"/>
<name>A0A642UC73_DIURU</name>
<evidence type="ECO:0000256" key="7">
    <source>
        <dbReference type="SAM" id="MobiDB-lite"/>
    </source>
</evidence>
<dbReference type="PANTHER" id="PTHR15316:SF1">
    <property type="entry name" value="SPLICING FACTOR 3A SUBUNIT 1"/>
    <property type="match status" value="1"/>
</dbReference>
<dbReference type="SMART" id="SM00648">
    <property type="entry name" value="SWAP"/>
    <property type="match status" value="2"/>
</dbReference>
<dbReference type="OMA" id="HYASIDW"/>
<dbReference type="GO" id="GO:0003723">
    <property type="term" value="F:RNA binding"/>
    <property type="evidence" value="ECO:0007669"/>
    <property type="project" value="InterPro"/>
</dbReference>
<evidence type="ECO:0000313" key="10">
    <source>
        <dbReference type="Proteomes" id="UP000449547"/>
    </source>
</evidence>
<evidence type="ECO:0000259" key="8">
    <source>
        <dbReference type="PROSITE" id="PS50128"/>
    </source>
</evidence>
<keyword evidence="10" id="KW-1185">Reference proteome</keyword>
<dbReference type="GO" id="GO:0045292">
    <property type="term" value="P:mRNA cis splicing, via spliceosome"/>
    <property type="evidence" value="ECO:0007669"/>
    <property type="project" value="InterPro"/>
</dbReference>
<comment type="caution">
    <text evidence="9">The sequence shown here is derived from an EMBL/GenBank/DDBJ whole genome shotgun (WGS) entry which is preliminary data.</text>
</comment>
<evidence type="ECO:0000256" key="3">
    <source>
        <dbReference type="ARBA" id="ARBA00022728"/>
    </source>
</evidence>
<dbReference type="InterPro" id="IPR045146">
    <property type="entry name" value="SF3A1"/>
</dbReference>
<evidence type="ECO:0000256" key="5">
    <source>
        <dbReference type="ARBA" id="ARBA00023187"/>
    </source>
</evidence>
<dbReference type="Pfam" id="PF01805">
    <property type="entry name" value="Surp"/>
    <property type="match status" value="2"/>
</dbReference>